<comment type="caution">
    <text evidence="1">The sequence shown here is derived from an EMBL/GenBank/DDBJ whole genome shotgun (WGS) entry which is preliminary data.</text>
</comment>
<accession>A0A4V3D2V2</accession>
<dbReference type="AlphaFoldDB" id="A0A4V3D2V2"/>
<evidence type="ECO:0000313" key="2">
    <source>
        <dbReference type="Proteomes" id="UP000295390"/>
    </source>
</evidence>
<reference evidence="1 2" key="1">
    <citation type="submission" date="2019-03" db="EMBL/GenBank/DDBJ databases">
        <title>Genomic Encyclopedia of Type Strains, Phase III (KMG-III): the genomes of soil and plant-associated and newly described type strains.</title>
        <authorList>
            <person name="Whitman W."/>
        </authorList>
    </citation>
    <scope>NUCLEOTIDE SEQUENCE [LARGE SCALE GENOMIC DNA]</scope>
    <source>
        <strain evidence="1 2">CECT 8283</strain>
    </source>
</reference>
<sequence>MKMKKQILSLGKNLSKLEQKQIRGGGLGSTCDLIEGQCKGCCEIGSDGGCYAVIDKRCDPGPADF</sequence>
<evidence type="ECO:0000313" key="1">
    <source>
        <dbReference type="EMBL" id="TDQ23965.1"/>
    </source>
</evidence>
<gene>
    <name evidence="1" type="ORF">DFQ07_2504</name>
</gene>
<keyword evidence="2" id="KW-1185">Reference proteome</keyword>
<organism evidence="1 2">
    <name type="scientific">Tenacibaculum caenipelagi</name>
    <dbReference type="NCBI Taxonomy" id="1325435"/>
    <lineage>
        <taxon>Bacteria</taxon>
        <taxon>Pseudomonadati</taxon>
        <taxon>Bacteroidota</taxon>
        <taxon>Flavobacteriia</taxon>
        <taxon>Flavobacteriales</taxon>
        <taxon>Flavobacteriaceae</taxon>
        <taxon>Tenacibaculum</taxon>
    </lineage>
</organism>
<dbReference type="EMBL" id="SNYH01000005">
    <property type="protein sequence ID" value="TDQ23965.1"/>
    <property type="molecule type" value="Genomic_DNA"/>
</dbReference>
<protein>
    <submittedName>
        <fullName evidence="1">Uncharacterized protein</fullName>
    </submittedName>
</protein>
<dbReference type="Proteomes" id="UP000295390">
    <property type="component" value="Unassembled WGS sequence"/>
</dbReference>
<proteinExistence type="predicted"/>
<name>A0A4V3D2V2_9FLAO</name>